<evidence type="ECO:0000313" key="2">
    <source>
        <dbReference type="EMBL" id="MBF4180396.1"/>
    </source>
</evidence>
<name>A0ABD4KEV5_9ENTR</name>
<dbReference type="Gene3D" id="3.30.70.3580">
    <property type="entry name" value="Antirestriction protein"/>
    <property type="match status" value="1"/>
</dbReference>
<reference evidence="2 3" key="1">
    <citation type="submission" date="2020-11" db="EMBL/GenBank/DDBJ databases">
        <title>Identification of Lelliottia nimipressuralis from Wound Infection by Whole Genome-Based Bacterial Identification.</title>
        <authorList>
            <person name="Navarathna D.H."/>
            <person name="Choi H."/>
            <person name="Jinadatha C."/>
            <person name="Chatterjee P."/>
            <person name="Hwang M."/>
        </authorList>
    </citation>
    <scope>NUCLEOTIDE SEQUENCE [LARGE SCALE GENOMIC DNA]</scope>
    <source>
        <strain evidence="2 3">DN2020</strain>
    </source>
</reference>
<proteinExistence type="inferred from homology"/>
<dbReference type="EMBL" id="JADIXP010000019">
    <property type="protein sequence ID" value="MBF4180396.1"/>
    <property type="molecule type" value="Genomic_DNA"/>
</dbReference>
<comment type="similarity">
    <text evidence="1">Belongs to the antirestriction protein family.</text>
</comment>
<dbReference type="InterPro" id="IPR042297">
    <property type="entry name" value="Antirestriction_sf"/>
</dbReference>
<sequence>MMNWLSQYSDYGGGCWHYFFIPEGAEDKIAPHTHARLKATGYNSPDFEGIYKMCVPVNYFEADICADAAGIISPLMILNIISWKGSEMGEKYTHTCQRLVERQNALKYYISITKHPEVNSIYRAIN</sequence>
<accession>A0ABD4KEV5</accession>
<gene>
    <name evidence="2" type="ORF">ISP11_21270</name>
</gene>
<comment type="caution">
    <text evidence="2">The sequence shown here is derived from an EMBL/GenBank/DDBJ whole genome shotgun (WGS) entry which is preliminary data.</text>
</comment>
<dbReference type="InterPro" id="IPR004914">
    <property type="entry name" value="Antirestrict"/>
</dbReference>
<dbReference type="AlphaFoldDB" id="A0ABD4KEV5"/>
<evidence type="ECO:0000256" key="1">
    <source>
        <dbReference type="ARBA" id="ARBA00008618"/>
    </source>
</evidence>
<dbReference type="Pfam" id="PF03230">
    <property type="entry name" value="Antirestrict"/>
    <property type="match status" value="1"/>
</dbReference>
<evidence type="ECO:0000313" key="3">
    <source>
        <dbReference type="Proteomes" id="UP000628560"/>
    </source>
</evidence>
<dbReference type="Proteomes" id="UP000628560">
    <property type="component" value="Unassembled WGS sequence"/>
</dbReference>
<protein>
    <submittedName>
        <fullName evidence="2">Antirestriction protein</fullName>
    </submittedName>
</protein>
<organism evidence="2 3">
    <name type="scientific">Lelliottia nimipressuralis</name>
    <dbReference type="NCBI Taxonomy" id="69220"/>
    <lineage>
        <taxon>Bacteria</taxon>
        <taxon>Pseudomonadati</taxon>
        <taxon>Pseudomonadota</taxon>
        <taxon>Gammaproteobacteria</taxon>
        <taxon>Enterobacterales</taxon>
        <taxon>Enterobacteriaceae</taxon>
        <taxon>Lelliottia</taxon>
    </lineage>
</organism>